<dbReference type="Gene3D" id="1.10.760.10">
    <property type="entry name" value="Cytochrome c-like domain"/>
    <property type="match status" value="2"/>
</dbReference>
<gene>
    <name evidence="11" type="ORF">RGCCGE502_34266</name>
</gene>
<evidence type="ECO:0000256" key="8">
    <source>
        <dbReference type="ARBA" id="ARBA00023004"/>
    </source>
</evidence>
<dbReference type="GO" id="GO:0009055">
    <property type="term" value="F:electron transfer activity"/>
    <property type="evidence" value="ECO:0007669"/>
    <property type="project" value="InterPro"/>
</dbReference>
<evidence type="ECO:0000256" key="7">
    <source>
        <dbReference type="ARBA" id="ARBA00023002"/>
    </source>
</evidence>
<dbReference type="GO" id="GO:0030313">
    <property type="term" value="C:cell envelope"/>
    <property type="evidence" value="ECO:0007669"/>
    <property type="project" value="UniProtKB-SubCell"/>
</dbReference>
<keyword evidence="8 9" id="KW-0408">Iron</keyword>
<keyword evidence="5 9" id="KW-0479">Metal-binding</keyword>
<organism evidence="11 12">
    <name type="scientific">Rhizobium grahamii CCGE 502</name>
    <dbReference type="NCBI Taxonomy" id="990285"/>
    <lineage>
        <taxon>Bacteria</taxon>
        <taxon>Pseudomonadati</taxon>
        <taxon>Pseudomonadota</taxon>
        <taxon>Alphaproteobacteria</taxon>
        <taxon>Hyphomicrobiales</taxon>
        <taxon>Rhizobiaceae</taxon>
        <taxon>Rhizobium/Agrobacterium group</taxon>
        <taxon>Rhizobium</taxon>
    </lineage>
</organism>
<keyword evidence="11" id="KW-0614">Plasmid</keyword>
<dbReference type="GO" id="GO:0004130">
    <property type="term" value="F:cytochrome-c peroxidase activity"/>
    <property type="evidence" value="ECO:0007669"/>
    <property type="project" value="TreeGrafter"/>
</dbReference>
<comment type="caution">
    <text evidence="11">The sequence shown here is derived from an EMBL/GenBank/DDBJ whole genome shotgun (WGS) entry which is preliminary data.</text>
</comment>
<name>S3H4C0_9HYPH</name>
<accession>S3H4C0</accession>
<dbReference type="PANTHER" id="PTHR30600:SF7">
    <property type="entry name" value="CYTOCHROME C PEROXIDASE-RELATED"/>
    <property type="match status" value="1"/>
</dbReference>
<dbReference type="SUPFAM" id="SSF46626">
    <property type="entry name" value="Cytochrome c"/>
    <property type="match status" value="2"/>
</dbReference>
<dbReference type="GO" id="GO:0020037">
    <property type="term" value="F:heme binding"/>
    <property type="evidence" value="ECO:0007669"/>
    <property type="project" value="InterPro"/>
</dbReference>
<dbReference type="Pfam" id="PF03150">
    <property type="entry name" value="CCP_MauG"/>
    <property type="match status" value="1"/>
</dbReference>
<dbReference type="Proteomes" id="UP000014411">
    <property type="component" value="Unassembled WGS sequence"/>
</dbReference>
<dbReference type="InterPro" id="IPR004852">
    <property type="entry name" value="Di-haem_cyt_c_peroxidsae"/>
</dbReference>
<feature type="domain" description="Cytochrome c" evidence="10">
    <location>
        <begin position="287"/>
        <end position="404"/>
    </location>
</feature>
<evidence type="ECO:0000256" key="2">
    <source>
        <dbReference type="ARBA" id="ARBA00022448"/>
    </source>
</evidence>
<dbReference type="Pfam" id="PF00034">
    <property type="entry name" value="Cytochrom_C"/>
    <property type="match status" value="1"/>
</dbReference>
<evidence type="ECO:0000256" key="6">
    <source>
        <dbReference type="ARBA" id="ARBA00022982"/>
    </source>
</evidence>
<keyword evidence="7" id="KW-0560">Oxidoreductase</keyword>
<dbReference type="InterPro" id="IPR051395">
    <property type="entry name" value="Cytochrome_c_Peroxidase/MauG"/>
</dbReference>
<sequence length="438" mass="46955">MIHDEMDSLAQEIRVPYYLRAGWAWPIPRSATKNHNCLQGRKTARRQAAWPTSPSAWAAGKARGLANLVVIEALDVLGLRPIKILFTTMAAALLATTAFTADPIPADLRAMALATFKALPSTTPAVVNNPITPEKIVLGKALFFDPRVSASGVFSCNSCHNLATGGDDNLETSIGHGWQKGPRNAPTALNAVFNIAQFWDGRAEDLKAQAKGPVQASVEMANTPGQVIATLKSMPQYVEWFSAAFAGDADPVTFDNFAKAIEAFEATLVTPAPFDGFLNGDDAAMTSEQKQGLTLFMEKGCSSCHAGTNVGGNGYYRFGIVEKPSVDVLPEKDEGRFAVTNTSDDLYVFRAAPLRNVALTAPYFHSGKVWDLKQAVAIMGTSQLGEALKEEEVDLIVAFLNSLTGKVPEVAYPLLPAETGGTPRPVWIKEGSRGSIGR</sequence>
<evidence type="ECO:0000313" key="11">
    <source>
        <dbReference type="EMBL" id="EPE93957.1"/>
    </source>
</evidence>
<dbReference type="PROSITE" id="PS51007">
    <property type="entry name" value="CYTC"/>
    <property type="match status" value="2"/>
</dbReference>
<keyword evidence="3 11" id="KW-0575">Peroxidase</keyword>
<keyword evidence="2" id="KW-0813">Transport</keyword>
<dbReference type="PANTHER" id="PTHR30600">
    <property type="entry name" value="CYTOCHROME C PEROXIDASE-RELATED"/>
    <property type="match status" value="1"/>
</dbReference>
<geneLocation type="plasmid" evidence="11">
    <name>pRg502a</name>
</geneLocation>
<evidence type="ECO:0000256" key="5">
    <source>
        <dbReference type="ARBA" id="ARBA00022723"/>
    </source>
</evidence>
<protein>
    <submittedName>
        <fullName evidence="11">Cytochrome-c peroxidase</fullName>
    </submittedName>
</protein>
<dbReference type="AlphaFoldDB" id="S3H4C0"/>
<proteinExistence type="predicted"/>
<comment type="subcellular location">
    <subcellularLocation>
        <location evidence="1">Cell envelope</location>
    </subcellularLocation>
</comment>
<evidence type="ECO:0000256" key="4">
    <source>
        <dbReference type="ARBA" id="ARBA00022617"/>
    </source>
</evidence>
<keyword evidence="12" id="KW-1185">Reference proteome</keyword>
<dbReference type="InterPro" id="IPR036909">
    <property type="entry name" value="Cyt_c-like_dom_sf"/>
</dbReference>
<keyword evidence="4 9" id="KW-0349">Heme</keyword>
<evidence type="ECO:0000256" key="9">
    <source>
        <dbReference type="PROSITE-ProRule" id="PRU00433"/>
    </source>
</evidence>
<dbReference type="EMBL" id="AEYE02000038">
    <property type="protein sequence ID" value="EPE93957.1"/>
    <property type="molecule type" value="Genomic_DNA"/>
</dbReference>
<dbReference type="GO" id="GO:0046872">
    <property type="term" value="F:metal ion binding"/>
    <property type="evidence" value="ECO:0007669"/>
    <property type="project" value="UniProtKB-KW"/>
</dbReference>
<evidence type="ECO:0000256" key="1">
    <source>
        <dbReference type="ARBA" id="ARBA00004196"/>
    </source>
</evidence>
<dbReference type="FunFam" id="1.10.760.10:FF:000004">
    <property type="entry name" value="Cytochrome c peroxidase"/>
    <property type="match status" value="1"/>
</dbReference>
<evidence type="ECO:0000259" key="10">
    <source>
        <dbReference type="PROSITE" id="PS51007"/>
    </source>
</evidence>
<feature type="domain" description="Cytochrome c" evidence="10">
    <location>
        <begin position="134"/>
        <end position="265"/>
    </location>
</feature>
<dbReference type="HOGENOM" id="CLU_034652_1_1_5"/>
<reference evidence="11 12" key="1">
    <citation type="journal article" date="2012" name="J. Bacteriol.">
        <title>Genome sequence of Rhizobium grahamii CCGE502, a broad-host-range symbiont with low nodulation competitiveness in Phaseolus vulgaris.</title>
        <authorList>
            <person name="Althabegoiti M.J."/>
            <person name="Lozano L."/>
            <person name="Torres-Tejerizo G."/>
            <person name="Ormeno-Orrillo E."/>
            <person name="Rogel M.A."/>
            <person name="Gonzalez V."/>
            <person name="Martinez-Romero E."/>
        </authorList>
    </citation>
    <scope>NUCLEOTIDE SEQUENCE [LARGE SCALE GENOMIC DNA]</scope>
    <source>
        <strain evidence="11 12">CCGE 502</strain>
        <plasmid evidence="11">pRg502a</plasmid>
    </source>
</reference>
<dbReference type="InterPro" id="IPR009056">
    <property type="entry name" value="Cyt_c-like_dom"/>
</dbReference>
<evidence type="ECO:0000256" key="3">
    <source>
        <dbReference type="ARBA" id="ARBA00022559"/>
    </source>
</evidence>
<keyword evidence="6" id="KW-0249">Electron transport</keyword>
<evidence type="ECO:0000313" key="12">
    <source>
        <dbReference type="Proteomes" id="UP000014411"/>
    </source>
</evidence>